<reference evidence="9" key="4">
    <citation type="submission" date="2025-09" db="UniProtKB">
        <authorList>
            <consortium name="Ensembl"/>
        </authorList>
    </citation>
    <scope>IDENTIFICATION</scope>
    <source>
        <strain evidence="9">JP 163 A</strain>
    </source>
</reference>
<name>A0A3B5Q425_XIPMA</name>
<feature type="domain" description="Ig-like" evidence="8">
    <location>
        <begin position="110"/>
        <end position="180"/>
    </location>
</feature>
<dbReference type="Proteomes" id="UP000002852">
    <property type="component" value="Unassembled WGS sequence"/>
</dbReference>
<keyword evidence="5" id="KW-1015">Disulfide bond</keyword>
<evidence type="ECO:0000256" key="3">
    <source>
        <dbReference type="ARBA" id="ARBA00022729"/>
    </source>
</evidence>
<proteinExistence type="predicted"/>
<keyword evidence="6" id="KW-0325">Glycoprotein</keyword>
<dbReference type="CDD" id="cd00096">
    <property type="entry name" value="Ig"/>
    <property type="match status" value="1"/>
</dbReference>
<comment type="subcellular location">
    <subcellularLocation>
        <location evidence="1">Cell membrane</location>
    </subcellularLocation>
</comment>
<dbReference type="PANTHER" id="PTHR46013">
    <property type="entry name" value="VASCULAR CELL ADHESION MOLECULE 1"/>
    <property type="match status" value="1"/>
</dbReference>
<dbReference type="InterPro" id="IPR036179">
    <property type="entry name" value="Ig-like_dom_sf"/>
</dbReference>
<feature type="domain" description="Ig-like" evidence="8">
    <location>
        <begin position="197"/>
        <end position="263"/>
    </location>
</feature>
<keyword evidence="2" id="KW-1003">Cell membrane</keyword>
<dbReference type="AlphaFoldDB" id="A0A3B5Q425"/>
<keyword evidence="4" id="KW-0472">Membrane</keyword>
<evidence type="ECO:0000256" key="4">
    <source>
        <dbReference type="ARBA" id="ARBA00023136"/>
    </source>
</evidence>
<reference evidence="10" key="2">
    <citation type="journal article" date="2013" name="Nat. Genet.">
        <title>The genome of the platyfish, Xiphophorus maculatus, provides insights into evolutionary adaptation and several complex traits.</title>
        <authorList>
            <person name="Schartl M."/>
            <person name="Walter R.B."/>
            <person name="Shen Y."/>
            <person name="Garcia T."/>
            <person name="Catchen J."/>
            <person name="Amores A."/>
            <person name="Braasch I."/>
            <person name="Chalopin D."/>
            <person name="Volff J.N."/>
            <person name="Lesch K.P."/>
            <person name="Bisazza A."/>
            <person name="Minx P."/>
            <person name="Hillier L."/>
            <person name="Wilson R.K."/>
            <person name="Fuerstenberg S."/>
            <person name="Boore J."/>
            <person name="Searle S."/>
            <person name="Postlethwait J.H."/>
            <person name="Warren W.C."/>
        </authorList>
    </citation>
    <scope>NUCLEOTIDE SEQUENCE [LARGE SCALE GENOMIC DNA]</scope>
    <source>
        <strain evidence="10">JP 163 A</strain>
    </source>
</reference>
<keyword evidence="7" id="KW-0393">Immunoglobulin domain</keyword>
<evidence type="ECO:0000313" key="10">
    <source>
        <dbReference type="Proteomes" id="UP000002852"/>
    </source>
</evidence>
<keyword evidence="10" id="KW-1185">Reference proteome</keyword>
<evidence type="ECO:0000256" key="6">
    <source>
        <dbReference type="ARBA" id="ARBA00023180"/>
    </source>
</evidence>
<keyword evidence="3" id="KW-0732">Signal</keyword>
<dbReference type="GeneTree" id="ENSGT01010000222294"/>
<dbReference type="FunFam" id="2.60.40.10:FF:000357">
    <property type="entry name" value="Fc receptor like 1"/>
    <property type="match status" value="1"/>
</dbReference>
<feature type="domain" description="Ig-like" evidence="8">
    <location>
        <begin position="284"/>
        <end position="364"/>
    </location>
</feature>
<dbReference type="SMART" id="SM00408">
    <property type="entry name" value="IGc2"/>
    <property type="match status" value="2"/>
</dbReference>
<dbReference type="InParanoid" id="A0A3B5Q425"/>
<evidence type="ECO:0000313" key="9">
    <source>
        <dbReference type="Ensembl" id="ENSXMAP00000026598.1"/>
    </source>
</evidence>
<dbReference type="Pfam" id="PF13927">
    <property type="entry name" value="Ig_3"/>
    <property type="match status" value="2"/>
</dbReference>
<dbReference type="FunCoup" id="A0A3B5Q425">
    <property type="interactions" value="728"/>
</dbReference>
<dbReference type="InterPro" id="IPR003599">
    <property type="entry name" value="Ig_sub"/>
</dbReference>
<protein>
    <recommendedName>
        <fullName evidence="8">Ig-like domain-containing protein</fullName>
    </recommendedName>
</protein>
<dbReference type="InterPro" id="IPR007110">
    <property type="entry name" value="Ig-like_dom"/>
</dbReference>
<dbReference type="PANTHER" id="PTHR46013:SF4">
    <property type="entry name" value="B-CELL RECEPTOR CD22-RELATED"/>
    <property type="match status" value="1"/>
</dbReference>
<dbReference type="GO" id="GO:0005886">
    <property type="term" value="C:plasma membrane"/>
    <property type="evidence" value="ECO:0007669"/>
    <property type="project" value="UniProtKB-SubCell"/>
</dbReference>
<dbReference type="Gene3D" id="2.60.40.10">
    <property type="entry name" value="Immunoglobulins"/>
    <property type="match status" value="3"/>
</dbReference>
<evidence type="ECO:0000256" key="7">
    <source>
        <dbReference type="ARBA" id="ARBA00023319"/>
    </source>
</evidence>
<reference evidence="10" key="1">
    <citation type="submission" date="2012-01" db="EMBL/GenBank/DDBJ databases">
        <authorList>
            <person name="Walter R."/>
            <person name="Schartl M."/>
            <person name="Warren W."/>
        </authorList>
    </citation>
    <scope>NUCLEOTIDE SEQUENCE [LARGE SCALE GENOMIC DNA]</scope>
    <source>
        <strain evidence="10">JP 163 A</strain>
    </source>
</reference>
<dbReference type="OMA" id="VECELLC"/>
<dbReference type="SMART" id="SM00409">
    <property type="entry name" value="IG"/>
    <property type="match status" value="3"/>
</dbReference>
<dbReference type="InterPro" id="IPR013783">
    <property type="entry name" value="Ig-like_fold"/>
</dbReference>
<evidence type="ECO:0000256" key="2">
    <source>
        <dbReference type="ARBA" id="ARBA00022475"/>
    </source>
</evidence>
<dbReference type="PROSITE" id="PS50835">
    <property type="entry name" value="IG_LIKE"/>
    <property type="match status" value="4"/>
</dbReference>
<dbReference type="SUPFAM" id="SSF48726">
    <property type="entry name" value="Immunoglobulin"/>
    <property type="match status" value="3"/>
</dbReference>
<dbReference type="Ensembl" id="ENSXMAT00000036966.1">
    <property type="protein sequence ID" value="ENSXMAP00000026598.1"/>
    <property type="gene ID" value="ENSXMAG00000023520.1"/>
</dbReference>
<organism evidence="9 10">
    <name type="scientific">Xiphophorus maculatus</name>
    <name type="common">Southern platyfish</name>
    <name type="synonym">Platypoecilus maculatus</name>
    <dbReference type="NCBI Taxonomy" id="8083"/>
    <lineage>
        <taxon>Eukaryota</taxon>
        <taxon>Metazoa</taxon>
        <taxon>Chordata</taxon>
        <taxon>Craniata</taxon>
        <taxon>Vertebrata</taxon>
        <taxon>Euteleostomi</taxon>
        <taxon>Actinopterygii</taxon>
        <taxon>Neopterygii</taxon>
        <taxon>Teleostei</taxon>
        <taxon>Neoteleostei</taxon>
        <taxon>Acanthomorphata</taxon>
        <taxon>Ovalentaria</taxon>
        <taxon>Atherinomorphae</taxon>
        <taxon>Cyprinodontiformes</taxon>
        <taxon>Poeciliidae</taxon>
        <taxon>Poeciliinae</taxon>
        <taxon>Xiphophorus</taxon>
    </lineage>
</organism>
<evidence type="ECO:0000256" key="1">
    <source>
        <dbReference type="ARBA" id="ARBA00004236"/>
    </source>
</evidence>
<sequence length="394" mass="43496">MFCVSAVQSQRTWAVIYSHTQICAVEGSSVTISCRFSSPTRGNQDALLETLWFLNDRPVDLRSDPDSRGRVQTLCGPTACALTLTDLRESDSGRYRFWFRTNRGSYSGSPGVSLTVTGDFSLTRSERRESFTRADLQCLSSCRPDHQSYIWIRNRRKILKETSPSVSVSVHPADTYSCSLKGNQEFPSPSVYPPLPPSVSVSPSAEVEEGSSVTLTCSSDANPAASYSWYKDSITSSPSKDSQLVFSSIQSSDSGRFICKAENQLGWKWSEFKLIDVKYPPLPPSVSVSPSAEVEEGSSVTLTCSSDANPAASYSWYKEDEESPKVSGQSFTIADVRLEHSGNYSCKAENIRGNQSSTVHLEVKGQLFSSSQSQCNETQEDRMKMKYLLISVLH</sequence>
<evidence type="ECO:0000256" key="5">
    <source>
        <dbReference type="ARBA" id="ARBA00023157"/>
    </source>
</evidence>
<reference evidence="9" key="3">
    <citation type="submission" date="2025-08" db="UniProtKB">
        <authorList>
            <consortium name="Ensembl"/>
        </authorList>
    </citation>
    <scope>IDENTIFICATION</scope>
    <source>
        <strain evidence="9">JP 163 A</strain>
    </source>
</reference>
<evidence type="ECO:0000259" key="8">
    <source>
        <dbReference type="PROSITE" id="PS50835"/>
    </source>
</evidence>
<dbReference type="InterPro" id="IPR003598">
    <property type="entry name" value="Ig_sub2"/>
</dbReference>
<accession>A0A3B5Q425</accession>
<feature type="domain" description="Ig-like" evidence="8">
    <location>
        <begin position="26"/>
        <end position="95"/>
    </location>
</feature>